<evidence type="ECO:0000313" key="3">
    <source>
        <dbReference type="EMBL" id="CAF4904077.1"/>
    </source>
</evidence>
<proteinExistence type="predicted"/>
<feature type="region of interest" description="Disordered" evidence="1">
    <location>
        <begin position="1"/>
        <end position="22"/>
    </location>
</feature>
<feature type="region of interest" description="Disordered" evidence="1">
    <location>
        <begin position="93"/>
        <end position="180"/>
    </location>
</feature>
<evidence type="ECO:0000313" key="2">
    <source>
        <dbReference type="EMBL" id="CAF3618148.1"/>
    </source>
</evidence>
<gene>
    <name evidence="2" type="ORF">KIK155_LOCUS21774</name>
    <name evidence="3" type="ORF">TOA249_LOCUS30899</name>
</gene>
<protein>
    <submittedName>
        <fullName evidence="3">Uncharacterized protein</fullName>
    </submittedName>
</protein>
<evidence type="ECO:0000256" key="1">
    <source>
        <dbReference type="SAM" id="MobiDB-lite"/>
    </source>
</evidence>
<accession>A0A821VAF0</accession>
<organism evidence="3 4">
    <name type="scientific">Rotaria socialis</name>
    <dbReference type="NCBI Taxonomy" id="392032"/>
    <lineage>
        <taxon>Eukaryota</taxon>
        <taxon>Metazoa</taxon>
        <taxon>Spiralia</taxon>
        <taxon>Gnathifera</taxon>
        <taxon>Rotifera</taxon>
        <taxon>Eurotatoria</taxon>
        <taxon>Bdelloidea</taxon>
        <taxon>Philodinida</taxon>
        <taxon>Philodinidae</taxon>
        <taxon>Rotaria</taxon>
    </lineage>
</organism>
<sequence>MAFNDKSGPCFSDDESEQVTETISEECEAADRKRKCMIIGEIYGEKEEVRKHISDALNDIAAKDIWNVPLKELVDMLAKARIETAKLAHARMMQPPPAGPEQENNLGMQGNLPDGAGENSNSQHGSTFNTNKPRIESITPNKKVKRQIFGSGRVPSAHDDSDNELFEDLSRGFSCDNNRDNKKILYDWE</sequence>
<comment type="caution">
    <text evidence="3">The sequence shown here is derived from an EMBL/GenBank/DDBJ whole genome shotgun (WGS) entry which is preliminary data.</text>
</comment>
<feature type="compositionally biased region" description="Polar residues" evidence="1">
    <location>
        <begin position="118"/>
        <end position="132"/>
    </location>
</feature>
<dbReference type="Proteomes" id="UP000663865">
    <property type="component" value="Unassembled WGS sequence"/>
</dbReference>
<name>A0A821VAF0_9BILA</name>
<feature type="compositionally biased region" description="Acidic residues" evidence="1">
    <location>
        <begin position="12"/>
        <end position="22"/>
    </location>
</feature>
<dbReference type="AlphaFoldDB" id="A0A821VAF0"/>
<dbReference type="Proteomes" id="UP000663838">
    <property type="component" value="Unassembled WGS sequence"/>
</dbReference>
<reference evidence="3" key="1">
    <citation type="submission" date="2021-02" db="EMBL/GenBank/DDBJ databases">
        <authorList>
            <person name="Nowell W R."/>
        </authorList>
    </citation>
    <scope>NUCLEOTIDE SEQUENCE</scope>
</reference>
<dbReference type="EMBL" id="CAJOBS010005737">
    <property type="protein sequence ID" value="CAF4904077.1"/>
    <property type="molecule type" value="Genomic_DNA"/>
</dbReference>
<dbReference type="EMBL" id="CAJNYV010003858">
    <property type="protein sequence ID" value="CAF3618148.1"/>
    <property type="molecule type" value="Genomic_DNA"/>
</dbReference>
<evidence type="ECO:0000313" key="4">
    <source>
        <dbReference type="Proteomes" id="UP000663838"/>
    </source>
</evidence>